<evidence type="ECO:0008006" key="3">
    <source>
        <dbReference type="Google" id="ProtNLM"/>
    </source>
</evidence>
<sequence length="132" mass="15026">MSLVLDPGIHKKIAVLSKEGNELSSDHHYSEARAKYIEAIKLLPDHFSNWEAATWLLVAIGDTHFFSDNFEKMMKSFTNAVQCPAGLGNAYIHLRLGQAYFELNELDKSADELTRAYMGGEWKFLWKMTLSI</sequence>
<dbReference type="SUPFAM" id="SSF48452">
    <property type="entry name" value="TPR-like"/>
    <property type="match status" value="1"/>
</dbReference>
<proteinExistence type="predicted"/>
<reference evidence="1 2" key="1">
    <citation type="journal article" date="2022" name="Environ. Microbiol. Rep.">
        <title>Eco-phylogenetic analyses reveal divergent evolution of vitamin B12 metabolism in the marine bacterial family 'Psychromonadaceae'.</title>
        <authorList>
            <person name="Jin X."/>
            <person name="Yang Y."/>
            <person name="Cao H."/>
            <person name="Gao B."/>
            <person name="Zhao Z."/>
        </authorList>
    </citation>
    <scope>NUCLEOTIDE SEQUENCE [LARGE SCALE GENOMIC DNA]</scope>
    <source>
        <strain evidence="1 2">MKS20</strain>
    </source>
</reference>
<comment type="caution">
    <text evidence="1">The sequence shown here is derived from an EMBL/GenBank/DDBJ whole genome shotgun (WGS) entry which is preliminary data.</text>
</comment>
<accession>A0ABS8WJ75</accession>
<dbReference type="InterPro" id="IPR011990">
    <property type="entry name" value="TPR-like_helical_dom_sf"/>
</dbReference>
<dbReference type="RefSeq" id="WP_233055146.1">
    <property type="nucleotide sequence ID" value="NZ_JAIMJA010000052.1"/>
</dbReference>
<evidence type="ECO:0000313" key="2">
    <source>
        <dbReference type="Proteomes" id="UP001201273"/>
    </source>
</evidence>
<keyword evidence="2" id="KW-1185">Reference proteome</keyword>
<organism evidence="1 2">
    <name type="scientific">Motilimonas cestriensis</name>
    <dbReference type="NCBI Taxonomy" id="2742685"/>
    <lineage>
        <taxon>Bacteria</taxon>
        <taxon>Pseudomonadati</taxon>
        <taxon>Pseudomonadota</taxon>
        <taxon>Gammaproteobacteria</taxon>
        <taxon>Alteromonadales</taxon>
        <taxon>Alteromonadales genera incertae sedis</taxon>
        <taxon>Motilimonas</taxon>
    </lineage>
</organism>
<protein>
    <recommendedName>
        <fullName evidence="3">Tetratricopeptide repeat protein</fullName>
    </recommendedName>
</protein>
<name>A0ABS8WJ75_9GAMM</name>
<dbReference type="Gene3D" id="1.25.40.10">
    <property type="entry name" value="Tetratricopeptide repeat domain"/>
    <property type="match status" value="1"/>
</dbReference>
<dbReference type="Proteomes" id="UP001201273">
    <property type="component" value="Unassembled WGS sequence"/>
</dbReference>
<evidence type="ECO:0000313" key="1">
    <source>
        <dbReference type="EMBL" id="MCE2597410.1"/>
    </source>
</evidence>
<dbReference type="EMBL" id="JAIMJA010000052">
    <property type="protein sequence ID" value="MCE2597410.1"/>
    <property type="molecule type" value="Genomic_DNA"/>
</dbReference>
<gene>
    <name evidence="1" type="ORF">K6Y31_21815</name>
</gene>